<organism evidence="2 3">
    <name type="scientific">Colletotrichum destructivum</name>
    <dbReference type="NCBI Taxonomy" id="34406"/>
    <lineage>
        <taxon>Eukaryota</taxon>
        <taxon>Fungi</taxon>
        <taxon>Dikarya</taxon>
        <taxon>Ascomycota</taxon>
        <taxon>Pezizomycotina</taxon>
        <taxon>Sordariomycetes</taxon>
        <taxon>Hypocreomycetidae</taxon>
        <taxon>Glomerellales</taxon>
        <taxon>Glomerellaceae</taxon>
        <taxon>Colletotrichum</taxon>
        <taxon>Colletotrichum destructivum species complex</taxon>
    </lineage>
</organism>
<dbReference type="InterPro" id="IPR052895">
    <property type="entry name" value="HetReg/Transcr_Mod"/>
</dbReference>
<protein>
    <submittedName>
        <fullName evidence="2">Heterokaryon incompatibility</fullName>
    </submittedName>
</protein>
<evidence type="ECO:0000313" key="3">
    <source>
        <dbReference type="Proteomes" id="UP001322277"/>
    </source>
</evidence>
<dbReference type="GeneID" id="87949493"/>
<dbReference type="AlphaFoldDB" id="A0AAX4IXP5"/>
<evidence type="ECO:0000259" key="1">
    <source>
        <dbReference type="Pfam" id="PF06985"/>
    </source>
</evidence>
<dbReference type="RefSeq" id="XP_062785200.1">
    <property type="nucleotide sequence ID" value="XM_062929149.1"/>
</dbReference>
<keyword evidence="3" id="KW-1185">Reference proteome</keyword>
<gene>
    <name evidence="2" type="ORF">CDEST_12993</name>
</gene>
<dbReference type="EMBL" id="CP137312">
    <property type="protein sequence ID" value="WQF87979.1"/>
    <property type="molecule type" value="Genomic_DNA"/>
</dbReference>
<evidence type="ECO:0000313" key="2">
    <source>
        <dbReference type="EMBL" id="WQF87979.1"/>
    </source>
</evidence>
<accession>A0AAX4IXP5</accession>
<dbReference type="Proteomes" id="UP001322277">
    <property type="component" value="Chromosome 8"/>
</dbReference>
<name>A0AAX4IXP5_9PEZI</name>
<dbReference type="Pfam" id="PF26639">
    <property type="entry name" value="Het-6_barrel"/>
    <property type="match status" value="1"/>
</dbReference>
<sequence>MNFNQTQSYPYSSYYSTPEVTSYHAATNIGGNIPYWDLSLQRGDIRLIILEPNDDPRKPIQCTLTQVSLGDTGRYVALSYRWGDPKDAMVRITISGKLFKVTKTLAHALQELRRRRFYKVWVDRICINQGNHEELAHQVERMGDIYRYAYCTMAWLGYCREPEVVIFESARSLVESLVAWGEEKHETTPQQKDKDFAEKAKAIPLSTLELQPQWTALLTVFQRDYWSRAWIIQEVAVSPQVEFFWNGQSISISELQKAIVTCKALASITPKAKNLTWRNEFKHVDCLMSFRGFRESPIRLVEALIRSKRALCSNPEDRLYALKHLAADGRDTVPFPNYGESLDVLNQKTACRLIEMYLDGDMVVFPCHFSDTWVPQWHNPKTWNDERINKYLTGQSNFVAERSKCESGSSTIVKRWKATKGSRIGCTLLHHNAWLEVYVKRIGRITQCSTTAAEANSDGPGELVPVSTYGAHKSKRLIALCWLLYDLLPNNKYPKAKAVKVEDIHFLLTKSVRKSVRKSVPKFYNWLFCLQNLQFKIDGVPLANWFCADSVKSKTYARVDSVKKARRCYSSVQMGMRLFTTDNDNLGWATSSCQPGDELFLMHGCSVPVVLRKRSGKGRYQLIGDSIVHGLMEGQGVTDAPSSSWQTLFLI</sequence>
<dbReference type="KEGG" id="cdet:87949493"/>
<feature type="domain" description="Heterokaryon incompatibility" evidence="1">
    <location>
        <begin position="75"/>
        <end position="234"/>
    </location>
</feature>
<reference evidence="3" key="1">
    <citation type="journal article" date="2023" name="bioRxiv">
        <title>Complete genome of the Medicago anthracnose fungus, Colletotrichum destructivum, reveals a mini-chromosome-like region within a core chromosome.</title>
        <authorList>
            <person name="Lapalu N."/>
            <person name="Simon A."/>
            <person name="Lu A."/>
            <person name="Plaumann P.-L."/>
            <person name="Amselem J."/>
            <person name="Pigne S."/>
            <person name="Auger A."/>
            <person name="Koch C."/>
            <person name="Dallery J.-F."/>
            <person name="O'Connell R.J."/>
        </authorList>
    </citation>
    <scope>NUCLEOTIDE SEQUENCE [LARGE SCALE GENOMIC DNA]</scope>
    <source>
        <strain evidence="3">CBS 520.97</strain>
    </source>
</reference>
<dbReference type="PANTHER" id="PTHR24148">
    <property type="entry name" value="ANKYRIN REPEAT DOMAIN-CONTAINING PROTEIN 39 HOMOLOG-RELATED"/>
    <property type="match status" value="1"/>
</dbReference>
<dbReference type="PANTHER" id="PTHR24148:SF64">
    <property type="entry name" value="HETEROKARYON INCOMPATIBILITY DOMAIN-CONTAINING PROTEIN"/>
    <property type="match status" value="1"/>
</dbReference>
<dbReference type="Pfam" id="PF06985">
    <property type="entry name" value="HET"/>
    <property type="match status" value="1"/>
</dbReference>
<proteinExistence type="predicted"/>
<dbReference type="InterPro" id="IPR010730">
    <property type="entry name" value="HET"/>
</dbReference>